<evidence type="ECO:0000313" key="1">
    <source>
        <dbReference type="EMBL" id="MDS3862256.1"/>
    </source>
</evidence>
<organism evidence="1 2">
    <name type="scientific">Pseudocalidococcus azoricus BACA0444</name>
    <dbReference type="NCBI Taxonomy" id="2918990"/>
    <lineage>
        <taxon>Bacteria</taxon>
        <taxon>Bacillati</taxon>
        <taxon>Cyanobacteriota</taxon>
        <taxon>Cyanophyceae</taxon>
        <taxon>Acaryochloridales</taxon>
        <taxon>Thermosynechococcaceae</taxon>
        <taxon>Pseudocalidococcus</taxon>
        <taxon>Pseudocalidococcus azoricus</taxon>
    </lineage>
</organism>
<keyword evidence="2" id="KW-1185">Reference proteome</keyword>
<reference evidence="2" key="1">
    <citation type="submission" date="2023-07" db="EMBL/GenBank/DDBJ databases">
        <authorList>
            <person name="Luz R."/>
            <person name="Cordeiro R."/>
            <person name="Fonseca A."/>
            <person name="Goncalves V."/>
        </authorList>
    </citation>
    <scope>NUCLEOTIDE SEQUENCE [LARGE SCALE GENOMIC DNA]</scope>
    <source>
        <strain evidence="2">BACA0444</strain>
    </source>
</reference>
<protein>
    <submittedName>
        <fullName evidence="1">Uncharacterized protein</fullName>
    </submittedName>
</protein>
<comment type="caution">
    <text evidence="1">The sequence shown here is derived from an EMBL/GenBank/DDBJ whole genome shotgun (WGS) entry which is preliminary data.</text>
</comment>
<dbReference type="AlphaFoldDB" id="A0AAE4JXI3"/>
<proteinExistence type="predicted"/>
<name>A0AAE4JXI3_9CYAN</name>
<evidence type="ECO:0000313" key="2">
    <source>
        <dbReference type="Proteomes" id="UP001268256"/>
    </source>
</evidence>
<accession>A0AAE4JXI3</accession>
<dbReference type="EMBL" id="JAVMIP010000025">
    <property type="protein sequence ID" value="MDS3862256.1"/>
    <property type="molecule type" value="Genomic_DNA"/>
</dbReference>
<sequence length="48" mass="5580">MSQNRTSELKAFISGVMSSWDILGATSNLESMRHKPLRRRYRVLWGVI</sequence>
<dbReference type="RefSeq" id="WP_322879466.1">
    <property type="nucleotide sequence ID" value="NZ_JAVMIP010000025.1"/>
</dbReference>
<dbReference type="Proteomes" id="UP001268256">
    <property type="component" value="Unassembled WGS sequence"/>
</dbReference>
<gene>
    <name evidence="1" type="ORF">RIF25_15765</name>
</gene>